<evidence type="ECO:0000256" key="1">
    <source>
        <dbReference type="ARBA" id="ARBA00001966"/>
    </source>
</evidence>
<dbReference type="NCBIfam" id="TIGR00322">
    <property type="entry name" value="diphth2_R"/>
    <property type="match status" value="1"/>
</dbReference>
<dbReference type="GO" id="GO:0017183">
    <property type="term" value="P:protein histidyl modification to diphthamide"/>
    <property type="evidence" value="ECO:0007669"/>
    <property type="project" value="InterPro"/>
</dbReference>
<keyword evidence="5" id="KW-0479">Metal-binding</keyword>
<keyword evidence="13" id="KW-1185">Reference proteome</keyword>
<evidence type="ECO:0000256" key="8">
    <source>
        <dbReference type="ARBA" id="ARBA00032573"/>
    </source>
</evidence>
<dbReference type="SFLD" id="SFLDG01121">
    <property type="entry name" value="Diphthamide_biosynthesis"/>
    <property type="match status" value="1"/>
</dbReference>
<feature type="region of interest" description="Disordered" evidence="11">
    <location>
        <begin position="185"/>
        <end position="221"/>
    </location>
</feature>
<reference evidence="12" key="1">
    <citation type="submission" date="2023-03" db="EMBL/GenBank/DDBJ databases">
        <authorList>
            <person name="Steffen K."/>
            <person name="Cardenas P."/>
        </authorList>
    </citation>
    <scope>NUCLEOTIDE SEQUENCE</scope>
</reference>
<dbReference type="Pfam" id="PF01866">
    <property type="entry name" value="Diphthamide_syn"/>
    <property type="match status" value="2"/>
</dbReference>
<feature type="compositionally biased region" description="Polar residues" evidence="11">
    <location>
        <begin position="188"/>
        <end position="200"/>
    </location>
</feature>
<comment type="function">
    <text evidence="10">Required for the first step of diphthamide biosynthesis, a post-translational modification of histidine which occurs in elongation factor 2. DPH1 and DPH2 transfer a 3-amino-3-carboxypropyl (ACP) group from S-adenosyl-L-methionine (SAM) to a histidine residue, the reaction is assisted by a reduction system comprising DPH3 and a NADH-dependent reductase. Facilitates the reduction of the catalytic iron-sulfur cluster found in the DPH1 subunit.</text>
</comment>
<dbReference type="GO" id="GO:0051536">
    <property type="term" value="F:iron-sulfur cluster binding"/>
    <property type="evidence" value="ECO:0007669"/>
    <property type="project" value="UniProtKB-KW"/>
</dbReference>
<comment type="pathway">
    <text evidence="2">Protein modification; peptidyl-diphthamide biosynthesis.</text>
</comment>
<dbReference type="Gene3D" id="3.40.50.11860">
    <property type="entry name" value="Diphthamide synthesis DPH1/DPH2 domain 3"/>
    <property type="match status" value="1"/>
</dbReference>
<dbReference type="Proteomes" id="UP001174909">
    <property type="component" value="Unassembled WGS sequence"/>
</dbReference>
<protein>
    <recommendedName>
        <fullName evidence="4">2-(3-amino-3-carboxypropyl)histidine synthase subunit 2</fullName>
    </recommendedName>
    <alternativeName>
        <fullName evidence="8">Diphthamide biosynthesis protein 2</fullName>
    </alternativeName>
    <alternativeName>
        <fullName evidence="9">Diphtheria toxin resistance protein 2</fullName>
    </alternativeName>
</protein>
<keyword evidence="7" id="KW-0411">Iron-sulfur</keyword>
<feature type="compositionally biased region" description="Acidic residues" evidence="11">
    <location>
        <begin position="421"/>
        <end position="430"/>
    </location>
</feature>
<dbReference type="InterPro" id="IPR042265">
    <property type="entry name" value="DPH1/DPH2_3"/>
</dbReference>
<dbReference type="GO" id="GO:0090560">
    <property type="term" value="F:2-(3-amino-3-carboxypropyl)histidine synthase activity"/>
    <property type="evidence" value="ECO:0007669"/>
    <property type="project" value="InterPro"/>
</dbReference>
<sequence length="526" mass="58240">MALQTSAFSTDGSEAISRQISAVPHSSVGKNLREYYEIDRCLRFIASFRKVALQFPDQLLCDSVAVTTILAGESGRECVILGDTSYGSCCVDEVAASHVDADCIIHFGPSCLTQTERLPVLYVFGREEVKMEECERAFRELFPDPMTSVLILYDTVYHHCIAELMERLSDYVDCTPSLLSLPHPITPSPSTEATPTQDSCIASDGDQLRDSDTKSSDLINAPSPSVSIVRCMQRQRKCRALVAITAVGPANSSIRFGRSFKLDKPVTDVRMFYIGREGRTLTNLLISYSRSQFYSYDPESGERRRESSAVNKALGKRYYLVQKAKEARTVGILVGTLGAAGSMEVMQRLKSLLRQAGKKYYTVAVGKLNVAKMANFMEIDVFVLVACPRTASWSLRTREWSGEVITDYRELFSLPVLEDRPTEDEEEEPEFSLISGGLLPSRHPRDSEREGEEGAVALRASMDVALPNSTGAEFLRGRGWKGLERRLGEGGVATANEGRRGVASAYSHENYTQQIKAEFSNSVTQL</sequence>
<dbReference type="AlphaFoldDB" id="A0AA35WC82"/>
<evidence type="ECO:0000256" key="9">
    <source>
        <dbReference type="ARBA" id="ARBA00032791"/>
    </source>
</evidence>
<name>A0AA35WC82_GEOBA</name>
<dbReference type="InterPro" id="IPR016435">
    <property type="entry name" value="DPH1/DPH2"/>
</dbReference>
<evidence type="ECO:0000256" key="4">
    <source>
        <dbReference type="ARBA" id="ARBA00021914"/>
    </source>
</evidence>
<accession>A0AA35WC82</accession>
<evidence type="ECO:0000256" key="10">
    <source>
        <dbReference type="ARBA" id="ARBA00045159"/>
    </source>
</evidence>
<feature type="region of interest" description="Disordered" evidence="11">
    <location>
        <begin position="419"/>
        <end position="453"/>
    </location>
</feature>
<evidence type="ECO:0000256" key="11">
    <source>
        <dbReference type="SAM" id="MobiDB-lite"/>
    </source>
</evidence>
<dbReference type="EMBL" id="CASHTH010001490">
    <property type="protein sequence ID" value="CAI8016028.1"/>
    <property type="molecule type" value="Genomic_DNA"/>
</dbReference>
<evidence type="ECO:0000256" key="6">
    <source>
        <dbReference type="ARBA" id="ARBA00023004"/>
    </source>
</evidence>
<comment type="cofactor">
    <cofactor evidence="1">
        <name>[4Fe-4S] cluster</name>
        <dbReference type="ChEBI" id="CHEBI:49883"/>
    </cofactor>
</comment>
<dbReference type="InterPro" id="IPR042263">
    <property type="entry name" value="DPH1/DPH2_1"/>
</dbReference>
<evidence type="ECO:0000313" key="13">
    <source>
        <dbReference type="Proteomes" id="UP001174909"/>
    </source>
</evidence>
<proteinExistence type="inferred from homology"/>
<dbReference type="PANTHER" id="PTHR10762">
    <property type="entry name" value="DIPHTHAMIDE BIOSYNTHESIS PROTEIN"/>
    <property type="match status" value="1"/>
</dbReference>
<evidence type="ECO:0000256" key="3">
    <source>
        <dbReference type="ARBA" id="ARBA00006179"/>
    </source>
</evidence>
<dbReference type="SFLD" id="SFLDS00032">
    <property type="entry name" value="Radical_SAM_3-amino-3-carboxyp"/>
    <property type="match status" value="1"/>
</dbReference>
<dbReference type="FunFam" id="3.40.50.11840:FF:000002">
    <property type="entry name" value="2-(3-amino-3-carboxypropyl)histidine synthase subunit 2"/>
    <property type="match status" value="1"/>
</dbReference>
<evidence type="ECO:0000256" key="7">
    <source>
        <dbReference type="ARBA" id="ARBA00023014"/>
    </source>
</evidence>
<keyword evidence="6" id="KW-0408">Iron</keyword>
<gene>
    <name evidence="12" type="ORF">GBAR_LOCUS9881</name>
</gene>
<dbReference type="Gene3D" id="3.40.50.11840">
    <property type="entry name" value="Diphthamide synthesis DPH1/DPH2 domain 1"/>
    <property type="match status" value="1"/>
</dbReference>
<dbReference type="FunFam" id="3.40.50.11860:FF:000001">
    <property type="entry name" value="2-(3-amino-3-carboxypropyl)histidine synthase subunit 2"/>
    <property type="match status" value="1"/>
</dbReference>
<dbReference type="PANTHER" id="PTHR10762:SF2">
    <property type="entry name" value="2-(3-AMINO-3-CARBOXYPROPYL)HISTIDINE SYNTHASE SUBUNIT 2"/>
    <property type="match status" value="1"/>
</dbReference>
<comment type="similarity">
    <text evidence="3">Belongs to the DPH1/DPH2 family. DPH2 subfamily.</text>
</comment>
<evidence type="ECO:0000256" key="5">
    <source>
        <dbReference type="ARBA" id="ARBA00022723"/>
    </source>
</evidence>
<feature type="compositionally biased region" description="Basic and acidic residues" evidence="11">
    <location>
        <begin position="206"/>
        <end position="215"/>
    </location>
</feature>
<evidence type="ECO:0000256" key="2">
    <source>
        <dbReference type="ARBA" id="ARBA00005156"/>
    </source>
</evidence>
<evidence type="ECO:0000313" key="12">
    <source>
        <dbReference type="EMBL" id="CAI8016028.1"/>
    </source>
</evidence>
<dbReference type="GO" id="GO:0046872">
    <property type="term" value="F:metal ion binding"/>
    <property type="evidence" value="ECO:0007669"/>
    <property type="project" value="UniProtKB-KW"/>
</dbReference>
<organism evidence="12 13">
    <name type="scientific">Geodia barretti</name>
    <name type="common">Barrett's horny sponge</name>
    <dbReference type="NCBI Taxonomy" id="519541"/>
    <lineage>
        <taxon>Eukaryota</taxon>
        <taxon>Metazoa</taxon>
        <taxon>Porifera</taxon>
        <taxon>Demospongiae</taxon>
        <taxon>Heteroscleromorpha</taxon>
        <taxon>Tetractinellida</taxon>
        <taxon>Astrophorina</taxon>
        <taxon>Geodiidae</taxon>
        <taxon>Geodia</taxon>
    </lineage>
</organism>
<comment type="caution">
    <text evidence="12">The sequence shown here is derived from an EMBL/GenBank/DDBJ whole genome shotgun (WGS) entry which is preliminary data.</text>
</comment>